<dbReference type="NCBIfam" id="NF005558">
    <property type="entry name" value="PRK07229.1"/>
    <property type="match status" value="1"/>
</dbReference>
<dbReference type="EMBL" id="FOQA01000005">
    <property type="protein sequence ID" value="SFI03075.1"/>
    <property type="molecule type" value="Genomic_DNA"/>
</dbReference>
<accession>A0A1I3EVP0</accession>
<gene>
    <name evidence="9" type="ORF">SAMN05192551_105197</name>
</gene>
<dbReference type="Pfam" id="PF00694">
    <property type="entry name" value="Aconitase_C"/>
    <property type="match status" value="1"/>
</dbReference>
<dbReference type="GO" id="GO:0051539">
    <property type="term" value="F:4 iron, 4 sulfur cluster binding"/>
    <property type="evidence" value="ECO:0007669"/>
    <property type="project" value="TreeGrafter"/>
</dbReference>
<dbReference type="InterPro" id="IPR000573">
    <property type="entry name" value="AconitaseA/IPMdHydase_ssu_swvl"/>
</dbReference>
<evidence type="ECO:0000256" key="3">
    <source>
        <dbReference type="ARBA" id="ARBA00011245"/>
    </source>
</evidence>
<dbReference type="SUPFAM" id="SSF53732">
    <property type="entry name" value="Aconitase iron-sulfur domain"/>
    <property type="match status" value="1"/>
</dbReference>
<reference evidence="10" key="1">
    <citation type="submission" date="2016-10" db="EMBL/GenBank/DDBJ databases">
        <authorList>
            <person name="Varghese N."/>
            <person name="Submissions S."/>
        </authorList>
    </citation>
    <scope>NUCLEOTIDE SEQUENCE [LARGE SCALE GENOMIC DNA]</scope>
    <source>
        <strain evidence="10">Z-7934</strain>
    </source>
</reference>
<organism evidence="9 10">
    <name type="scientific">Tindallia magadiensis</name>
    <dbReference type="NCBI Taxonomy" id="69895"/>
    <lineage>
        <taxon>Bacteria</taxon>
        <taxon>Bacillati</taxon>
        <taxon>Bacillota</taxon>
        <taxon>Clostridia</taxon>
        <taxon>Peptostreptococcales</taxon>
        <taxon>Tindalliaceae</taxon>
        <taxon>Tindallia</taxon>
    </lineage>
</organism>
<evidence type="ECO:0000313" key="9">
    <source>
        <dbReference type="EMBL" id="SFI03075.1"/>
    </source>
</evidence>
<dbReference type="InterPro" id="IPR015928">
    <property type="entry name" value="Aconitase/3IPM_dehydase_swvl"/>
</dbReference>
<evidence type="ECO:0000256" key="1">
    <source>
        <dbReference type="ARBA" id="ARBA00001966"/>
    </source>
</evidence>
<dbReference type="InterPro" id="IPR050926">
    <property type="entry name" value="Aconitase/IPM_isomerase"/>
</dbReference>
<comment type="similarity">
    <text evidence="2">Belongs to the aconitase/IPM isomerase family.</text>
</comment>
<dbReference type="Pfam" id="PF00330">
    <property type="entry name" value="Aconitase"/>
    <property type="match status" value="1"/>
</dbReference>
<comment type="subunit">
    <text evidence="3">Monomer.</text>
</comment>
<dbReference type="InterPro" id="IPR015931">
    <property type="entry name" value="Acnase/IPM_dHydase_lsu_aba_1/3"/>
</dbReference>
<evidence type="ECO:0000313" key="10">
    <source>
        <dbReference type="Proteomes" id="UP000199287"/>
    </source>
</evidence>
<dbReference type="PRINTS" id="PR00415">
    <property type="entry name" value="ACONITASE"/>
</dbReference>
<keyword evidence="5" id="KW-0408">Iron</keyword>
<dbReference type="GO" id="GO:0003994">
    <property type="term" value="F:aconitate hydratase activity"/>
    <property type="evidence" value="ECO:0007669"/>
    <property type="project" value="TreeGrafter"/>
</dbReference>
<keyword evidence="6" id="KW-0411">Iron-sulfur</keyword>
<proteinExistence type="inferred from homology"/>
<evidence type="ECO:0000259" key="7">
    <source>
        <dbReference type="Pfam" id="PF00330"/>
    </source>
</evidence>
<keyword evidence="4" id="KW-0479">Metal-binding</keyword>
<dbReference type="InterPro" id="IPR001030">
    <property type="entry name" value="Acoase/IPM_deHydtase_lsu_aba"/>
</dbReference>
<feature type="domain" description="Aconitase/3-isopropylmalate dehydratase large subunit alpha/beta/alpha" evidence="7">
    <location>
        <begin position="7"/>
        <end position="284"/>
    </location>
</feature>
<dbReference type="Gene3D" id="3.30.499.10">
    <property type="entry name" value="Aconitase, domain 3"/>
    <property type="match status" value="2"/>
</dbReference>
<comment type="cofactor">
    <cofactor evidence="1">
        <name>[4Fe-4S] cluster</name>
        <dbReference type="ChEBI" id="CHEBI:49883"/>
    </cofactor>
</comment>
<feature type="domain" description="Aconitase A/isopropylmalate dehydratase small subunit swivel" evidence="8">
    <location>
        <begin position="513"/>
        <end position="578"/>
    </location>
</feature>
<dbReference type="RefSeq" id="WP_093372188.1">
    <property type="nucleotide sequence ID" value="NZ_FOQA01000005.1"/>
</dbReference>
<dbReference type="PROSITE" id="PS00450">
    <property type="entry name" value="ACONITASE_1"/>
    <property type="match status" value="1"/>
</dbReference>
<keyword evidence="10" id="KW-1185">Reference proteome</keyword>
<dbReference type="PANTHER" id="PTHR43160:SF3">
    <property type="entry name" value="ACONITATE HYDRATASE, MITOCHONDRIAL"/>
    <property type="match status" value="1"/>
</dbReference>
<dbReference type="Proteomes" id="UP000199287">
    <property type="component" value="Unassembled WGS sequence"/>
</dbReference>
<dbReference type="GO" id="GO:0006099">
    <property type="term" value="P:tricarboxylic acid cycle"/>
    <property type="evidence" value="ECO:0007669"/>
    <property type="project" value="UniProtKB-UniPathway"/>
</dbReference>
<dbReference type="NCBIfam" id="NF001614">
    <property type="entry name" value="PRK00402.1"/>
    <property type="match status" value="1"/>
</dbReference>
<dbReference type="PANTHER" id="PTHR43160">
    <property type="entry name" value="ACONITATE HYDRATASE B"/>
    <property type="match status" value="1"/>
</dbReference>
<evidence type="ECO:0000256" key="5">
    <source>
        <dbReference type="ARBA" id="ARBA00023004"/>
    </source>
</evidence>
<dbReference type="InterPro" id="IPR006250">
    <property type="entry name" value="Aconitase_put"/>
</dbReference>
<protein>
    <submittedName>
        <fullName evidence="9">Aconitase</fullName>
    </submittedName>
</protein>
<dbReference type="OrthoDB" id="9764318at2"/>
<evidence type="ECO:0000259" key="8">
    <source>
        <dbReference type="Pfam" id="PF00694"/>
    </source>
</evidence>
<evidence type="ECO:0000256" key="2">
    <source>
        <dbReference type="ARBA" id="ARBA00007185"/>
    </source>
</evidence>
<dbReference type="UniPathway" id="UPA00223">
    <property type="reaction ID" value="UER00718"/>
</dbReference>
<dbReference type="InterPro" id="IPR018136">
    <property type="entry name" value="Aconitase_4Fe-4S_BS"/>
</dbReference>
<sequence length="644" mass="70260">MGKTVAEKIIKTHLVDGEMRKGSEIGIKMDQTLTHDVTGTLAYLAFETLKIAKVKTEFSISYVDHNLLQVDHKNMDDHLFLKSTAEKFGVYYSKAGNGICHSVHYQRYAVPGKTLIGSDSHTTTTGGLGVLTIGAGGMDVAMAMAGEAFYLTMPLITNVVLKGELQPGVAPKDIILELLRRMSVKGGLGKIMEYTGEGIKSLSVPDRATITNMGAELGATTSIFPSDEVTRRFLKAQGREGDWTEILPDEDAIYDEVIEIDLNKLEPMIARPEMPDNVVPVKECSHVKVDQVYIGSCTNASYSDIKKAATILSGKTVHPDVSFILSAGTRQTFQELIRDGVIQNLLTSGARIMEPGCGACVGIGQAPNSGGVSVRTSNRNFKGRSGTLDAHVYLASPEVAAATALTGYIEDPRTVFNSKELATVVEPTEYLVDDSQVIKPKNKHTDEVEILRGPNIKPLPVNEGMTENLKAHVVSKLGDNITTDDIIPAGSIFSSLRSNVPEISKITFGRIDPDFVERTQQYKKSIIVGGENYGQGSSREHAAIAPMYLGVKAILAKSIARIHKANLINFGILPLIFRDKKDYEYIARDDELEVVQMISQIKNKKISIHNNTQNLIIEAVLDVSDREAELLIAGGRLNYVKQKN</sequence>
<dbReference type="SUPFAM" id="SSF52016">
    <property type="entry name" value="LeuD/IlvD-like"/>
    <property type="match status" value="1"/>
</dbReference>
<dbReference type="GO" id="GO:0005829">
    <property type="term" value="C:cytosol"/>
    <property type="evidence" value="ECO:0007669"/>
    <property type="project" value="TreeGrafter"/>
</dbReference>
<dbReference type="InterPro" id="IPR036008">
    <property type="entry name" value="Aconitase_4Fe-4S_dom"/>
</dbReference>
<dbReference type="STRING" id="69895.SAMN05192551_105197"/>
<dbReference type="Gene3D" id="3.20.19.10">
    <property type="entry name" value="Aconitase, domain 4"/>
    <property type="match status" value="1"/>
</dbReference>
<evidence type="ECO:0000256" key="4">
    <source>
        <dbReference type="ARBA" id="ARBA00022723"/>
    </source>
</evidence>
<dbReference type="NCBIfam" id="TIGR01342">
    <property type="entry name" value="acon_putative"/>
    <property type="match status" value="1"/>
</dbReference>
<dbReference type="GO" id="GO:0046872">
    <property type="term" value="F:metal ion binding"/>
    <property type="evidence" value="ECO:0007669"/>
    <property type="project" value="UniProtKB-KW"/>
</dbReference>
<evidence type="ECO:0000256" key="6">
    <source>
        <dbReference type="ARBA" id="ARBA00023014"/>
    </source>
</evidence>
<dbReference type="AlphaFoldDB" id="A0A1I3EVP0"/>
<name>A0A1I3EVP0_9FIRM</name>
<dbReference type="PROSITE" id="PS01244">
    <property type="entry name" value="ACONITASE_2"/>
    <property type="match status" value="1"/>
</dbReference>